<gene>
    <name evidence="11" type="ordered locus">Tcr_1622</name>
</gene>
<comment type="subcellular location">
    <subcellularLocation>
        <location evidence="1">Cell membrane</location>
        <topology evidence="1">Multi-pass membrane protein</topology>
    </subcellularLocation>
    <subcellularLocation>
        <location evidence="8">Membrane</location>
        <topology evidence="8">Multi-pass membrane protein</topology>
    </subcellularLocation>
</comment>
<dbReference type="NCBIfam" id="TIGR02805">
    <property type="entry name" value="exbB2"/>
    <property type="match status" value="1"/>
</dbReference>
<dbReference type="eggNOG" id="COG0811">
    <property type="taxonomic scope" value="Bacteria"/>
</dbReference>
<dbReference type="GO" id="GO:0005886">
    <property type="term" value="C:plasma membrane"/>
    <property type="evidence" value="ECO:0007669"/>
    <property type="project" value="UniProtKB-SubCell"/>
</dbReference>
<evidence type="ECO:0000256" key="5">
    <source>
        <dbReference type="ARBA" id="ARBA00022927"/>
    </source>
</evidence>
<feature type="transmembrane region" description="Helical" evidence="9">
    <location>
        <begin position="120"/>
        <end position="144"/>
    </location>
</feature>
<name>Q31F59_HYDCU</name>
<evidence type="ECO:0000256" key="1">
    <source>
        <dbReference type="ARBA" id="ARBA00004651"/>
    </source>
</evidence>
<comment type="similarity">
    <text evidence="8">Belongs to the exbB/tolQ family.</text>
</comment>
<dbReference type="STRING" id="317025.Tcr_1622"/>
<dbReference type="AlphaFoldDB" id="Q31F59"/>
<keyword evidence="2 8" id="KW-0813">Transport</keyword>
<dbReference type="GO" id="GO:0055085">
    <property type="term" value="P:transmembrane transport"/>
    <property type="evidence" value="ECO:0007669"/>
    <property type="project" value="InterPro"/>
</dbReference>
<dbReference type="PANTHER" id="PTHR30625:SF15">
    <property type="entry name" value="BIOPOLYMER TRANSPORT PROTEIN EXBB"/>
    <property type="match status" value="1"/>
</dbReference>
<dbReference type="GO" id="GO:0017038">
    <property type="term" value="P:protein import"/>
    <property type="evidence" value="ECO:0007669"/>
    <property type="project" value="TreeGrafter"/>
</dbReference>
<evidence type="ECO:0000313" key="11">
    <source>
        <dbReference type="EMBL" id="ABB42214.1"/>
    </source>
</evidence>
<evidence type="ECO:0000256" key="3">
    <source>
        <dbReference type="ARBA" id="ARBA00022475"/>
    </source>
</evidence>
<dbReference type="InterPro" id="IPR014172">
    <property type="entry name" value="TonB_ExbB_2"/>
</dbReference>
<keyword evidence="4 9" id="KW-0812">Transmembrane</keyword>
<reference evidence="11" key="1">
    <citation type="submission" date="2006-07" db="EMBL/GenBank/DDBJ databases">
        <title>Complete sequence of Thiomicrospira crunogena XCL-2.</title>
        <authorList>
            <consortium name="US DOE Joint Genome Institute"/>
            <person name="Copeland A."/>
            <person name="Lucas S."/>
            <person name="Lapidus A."/>
            <person name="Barry K."/>
            <person name="Detter J.C."/>
            <person name="Glavina del Rio T."/>
            <person name="Hammon N."/>
            <person name="Israni S."/>
            <person name="Dalin E."/>
            <person name="Tice H."/>
            <person name="Pitluck S."/>
            <person name="Chain P."/>
            <person name="Malfatti S."/>
            <person name="Shin M."/>
            <person name="Vergez L."/>
            <person name="Schmutz J."/>
            <person name="Larimer F."/>
            <person name="Land M."/>
            <person name="Hauser L."/>
            <person name="Kyrpides N."/>
            <person name="Lykidis A."/>
            <person name="Scott K.M."/>
            <person name="Sievert S."/>
            <person name="Kerfeld C."/>
            <person name="Freyermuth S."/>
            <person name="Dobrinski K."/>
            <person name="Boller A."/>
            <person name="Fitzpatrick K."/>
            <person name="Thoma P."/>
            <person name="Moore J."/>
            <person name="Richardson P."/>
        </authorList>
    </citation>
    <scope>NUCLEOTIDE SEQUENCE</scope>
    <source>
        <strain evidence="11">XCL-2</strain>
    </source>
</reference>
<proteinExistence type="inferred from homology"/>
<keyword evidence="5 8" id="KW-0653">Protein transport</keyword>
<evidence type="ECO:0000256" key="8">
    <source>
        <dbReference type="RuleBase" id="RU004057"/>
    </source>
</evidence>
<dbReference type="InterPro" id="IPR002898">
    <property type="entry name" value="MotA_ExbB_proton_chnl"/>
</dbReference>
<evidence type="ECO:0000256" key="2">
    <source>
        <dbReference type="ARBA" id="ARBA00022448"/>
    </source>
</evidence>
<feature type="domain" description="MotA/TolQ/ExbB proton channel" evidence="10">
    <location>
        <begin position="72"/>
        <end position="159"/>
    </location>
</feature>
<dbReference type="Pfam" id="PF01618">
    <property type="entry name" value="MotA_ExbB"/>
    <property type="match status" value="1"/>
</dbReference>
<dbReference type="HOGENOM" id="CLU_133317_0_0_6"/>
<dbReference type="KEGG" id="tcx:Tcr_1622"/>
<evidence type="ECO:0000256" key="4">
    <source>
        <dbReference type="ARBA" id="ARBA00022692"/>
    </source>
</evidence>
<feature type="transmembrane region" description="Helical" evidence="9">
    <location>
        <begin position="29"/>
        <end position="51"/>
    </location>
</feature>
<keyword evidence="6 9" id="KW-1133">Transmembrane helix</keyword>
<organism evidence="11">
    <name type="scientific">Hydrogenovibrio crunogenus (strain DSM 25203 / XCL-2)</name>
    <name type="common">Thiomicrospira crunogena</name>
    <dbReference type="NCBI Taxonomy" id="317025"/>
    <lineage>
        <taxon>Bacteria</taxon>
        <taxon>Pseudomonadati</taxon>
        <taxon>Pseudomonadota</taxon>
        <taxon>Gammaproteobacteria</taxon>
        <taxon>Thiotrichales</taxon>
        <taxon>Piscirickettsiaceae</taxon>
        <taxon>Hydrogenovibrio</taxon>
    </lineage>
</organism>
<evidence type="ECO:0000256" key="9">
    <source>
        <dbReference type="SAM" id="Phobius"/>
    </source>
</evidence>
<dbReference type="PANTHER" id="PTHR30625">
    <property type="entry name" value="PROTEIN TOLQ"/>
    <property type="match status" value="1"/>
</dbReference>
<dbReference type="InterPro" id="IPR050790">
    <property type="entry name" value="ExbB/TolQ_transport"/>
</dbReference>
<keyword evidence="7 9" id="KW-0472">Membrane</keyword>
<protein>
    <submittedName>
        <fullName evidence="11">Biopolymer transport ExbB protein</fullName>
    </submittedName>
</protein>
<evidence type="ECO:0000259" key="10">
    <source>
        <dbReference type="Pfam" id="PF01618"/>
    </source>
</evidence>
<feature type="transmembrane region" description="Helical" evidence="9">
    <location>
        <begin position="89"/>
        <end position="108"/>
    </location>
</feature>
<dbReference type="EMBL" id="CP000109">
    <property type="protein sequence ID" value="ABB42214.1"/>
    <property type="molecule type" value="Genomic_DNA"/>
</dbReference>
<accession>Q31F59</accession>
<sequence>MPTNLLYNGGLNSRRLHGKLANNMEFLKLYLDITVFSLLGLMSFIMVWLAIERKLFFSRLDLNQYDSLEALKVASTNNLTTIASIGSNAPYVGLLGTVLGILVTFYELGLNNQIETGQIMMGLALALKATAGGIALAIPSIIIYNGLLRKVDVIELEYQAHQKKSASLRT</sequence>
<evidence type="ECO:0000256" key="6">
    <source>
        <dbReference type="ARBA" id="ARBA00022989"/>
    </source>
</evidence>
<keyword evidence="3" id="KW-1003">Cell membrane</keyword>
<evidence type="ECO:0000256" key="7">
    <source>
        <dbReference type="ARBA" id="ARBA00023136"/>
    </source>
</evidence>